<evidence type="ECO:0000313" key="3">
    <source>
        <dbReference type="Proteomes" id="UP001141327"/>
    </source>
</evidence>
<feature type="compositionally biased region" description="Polar residues" evidence="1">
    <location>
        <begin position="82"/>
        <end position="92"/>
    </location>
</feature>
<feature type="region of interest" description="Disordered" evidence="1">
    <location>
        <begin position="1"/>
        <end position="92"/>
    </location>
</feature>
<evidence type="ECO:0000256" key="1">
    <source>
        <dbReference type="SAM" id="MobiDB-lite"/>
    </source>
</evidence>
<evidence type="ECO:0000313" key="2">
    <source>
        <dbReference type="EMBL" id="KAJ4462009.1"/>
    </source>
</evidence>
<keyword evidence="3" id="KW-1185">Reference proteome</keyword>
<feature type="compositionally biased region" description="Polar residues" evidence="1">
    <location>
        <begin position="43"/>
        <end position="60"/>
    </location>
</feature>
<dbReference type="Proteomes" id="UP001141327">
    <property type="component" value="Unassembled WGS sequence"/>
</dbReference>
<accession>A0ABQ8US95</accession>
<proteinExistence type="predicted"/>
<feature type="region of interest" description="Disordered" evidence="1">
    <location>
        <begin position="227"/>
        <end position="280"/>
    </location>
</feature>
<sequence>MATPQQQSRLPPLAPSPDPLASLTRGSSPQSRQRQRTRDSFTASTASSLIRRSLSPTRLSASRRERLPFRNVDSPGPARYSPDQTISRPTIRSSGFGSAARFVNPSLPYVPSASTQFDALGYTDLQRARSPSPVIRPRLSETGARYFDQQRPTDSPGPKYMPRNVAPASPEHRFGGAPRFPSVASDAPGPVYSPVPQPPRSPPRFSFGKEARVMPTPPVFSANATMAQQSSYAVTKPKAPAAAGTTEPRFGREPPSRSPGPQYYPDDHLAHQRAPSPPML</sequence>
<name>A0ABQ8US95_9EUKA</name>
<organism evidence="2 3">
    <name type="scientific">Paratrimastix pyriformis</name>
    <dbReference type="NCBI Taxonomy" id="342808"/>
    <lineage>
        <taxon>Eukaryota</taxon>
        <taxon>Metamonada</taxon>
        <taxon>Preaxostyla</taxon>
        <taxon>Paratrimastigidae</taxon>
        <taxon>Paratrimastix</taxon>
    </lineage>
</organism>
<feature type="compositionally biased region" description="Low complexity" evidence="1">
    <location>
        <begin position="19"/>
        <end position="32"/>
    </location>
</feature>
<gene>
    <name evidence="2" type="ORF">PAPYR_1166</name>
</gene>
<comment type="caution">
    <text evidence="2">The sequence shown here is derived from an EMBL/GenBank/DDBJ whole genome shotgun (WGS) entry which is preliminary data.</text>
</comment>
<dbReference type="EMBL" id="JAPMOS010000004">
    <property type="protein sequence ID" value="KAJ4462009.1"/>
    <property type="molecule type" value="Genomic_DNA"/>
</dbReference>
<feature type="compositionally biased region" description="Pro residues" evidence="1">
    <location>
        <begin position="191"/>
        <end position="202"/>
    </location>
</feature>
<reference evidence="2" key="1">
    <citation type="journal article" date="2022" name="bioRxiv">
        <title>Genomics of Preaxostyla Flagellates Illuminates Evolutionary Transitions and the Path Towards Mitochondrial Loss.</title>
        <authorList>
            <person name="Novak L.V.F."/>
            <person name="Treitli S.C."/>
            <person name="Pyrih J."/>
            <person name="Halakuc P."/>
            <person name="Pipaliya S.V."/>
            <person name="Vacek V."/>
            <person name="Brzon O."/>
            <person name="Soukal P."/>
            <person name="Eme L."/>
            <person name="Dacks J.B."/>
            <person name="Karnkowska A."/>
            <person name="Elias M."/>
            <person name="Hampl V."/>
        </authorList>
    </citation>
    <scope>NUCLEOTIDE SEQUENCE</scope>
    <source>
        <strain evidence="2">RCP-MX</strain>
    </source>
</reference>
<feature type="region of interest" description="Disordered" evidence="1">
    <location>
        <begin position="128"/>
        <end position="210"/>
    </location>
</feature>
<protein>
    <submittedName>
        <fullName evidence="2">Uncharacterized protein</fullName>
    </submittedName>
</protein>